<accession>A0ABN8KPN3</accession>
<evidence type="ECO:0000256" key="3">
    <source>
        <dbReference type="ARBA" id="ARBA00022801"/>
    </source>
</evidence>
<dbReference type="Proteomes" id="UP000838308">
    <property type="component" value="Unassembled WGS sequence"/>
</dbReference>
<keyword evidence="5" id="KW-1185">Reference proteome</keyword>
<evidence type="ECO:0000256" key="2">
    <source>
        <dbReference type="ARBA" id="ARBA00022723"/>
    </source>
</evidence>
<dbReference type="Gene3D" id="3.20.20.140">
    <property type="entry name" value="Metal-dependent hydrolases"/>
    <property type="match status" value="1"/>
</dbReference>
<dbReference type="EC" id="3.1.-.-" evidence="4"/>
<organism evidence="4 5">
    <name type="scientific">Neobacillus rhizosphaerae</name>
    <dbReference type="NCBI Taxonomy" id="2880965"/>
    <lineage>
        <taxon>Bacteria</taxon>
        <taxon>Bacillati</taxon>
        <taxon>Bacillota</taxon>
        <taxon>Bacilli</taxon>
        <taxon>Bacillales</taxon>
        <taxon>Bacillaceae</taxon>
        <taxon>Neobacillus</taxon>
    </lineage>
</organism>
<dbReference type="EMBL" id="CALBWS010000009">
    <property type="protein sequence ID" value="CAH2714685.1"/>
    <property type="molecule type" value="Genomic_DNA"/>
</dbReference>
<evidence type="ECO:0000256" key="1">
    <source>
        <dbReference type="ARBA" id="ARBA00009275"/>
    </source>
</evidence>
<comment type="caution">
    <text evidence="4">The sequence shown here is derived from an EMBL/GenBank/DDBJ whole genome shotgun (WGS) entry which is preliminary data.</text>
</comment>
<dbReference type="PANTHER" id="PTHR46317:SF1">
    <property type="entry name" value="HYDROLASE, TATD FAMILY"/>
    <property type="match status" value="1"/>
</dbReference>
<dbReference type="SUPFAM" id="SSF51556">
    <property type="entry name" value="Metallo-dependent hydrolases"/>
    <property type="match status" value="1"/>
</dbReference>
<dbReference type="Pfam" id="PF01026">
    <property type="entry name" value="TatD_DNase"/>
    <property type="match status" value="1"/>
</dbReference>
<reference evidence="4" key="1">
    <citation type="submission" date="2022-04" db="EMBL/GenBank/DDBJ databases">
        <authorList>
            <person name="Criscuolo A."/>
        </authorList>
    </citation>
    <scope>NUCLEOTIDE SEQUENCE</scope>
    <source>
        <strain evidence="4">CIP111895</strain>
    </source>
</reference>
<name>A0ABN8KPN3_9BACI</name>
<dbReference type="PANTHER" id="PTHR46317">
    <property type="entry name" value="HYDROLASE OF PHP SUPERFAMILY-RELATED PROTEIN"/>
    <property type="match status" value="1"/>
</dbReference>
<evidence type="ECO:0000313" key="5">
    <source>
        <dbReference type="Proteomes" id="UP000838308"/>
    </source>
</evidence>
<comment type="similarity">
    <text evidence="1">Belongs to the metallo-dependent hydrolases superfamily. TatD-type hydrolase family.</text>
</comment>
<gene>
    <name evidence="4" type="primary">ycfH_1</name>
    <name evidence="4" type="ORF">BACCIP111895_01861</name>
</gene>
<dbReference type="GO" id="GO:0016787">
    <property type="term" value="F:hydrolase activity"/>
    <property type="evidence" value="ECO:0007669"/>
    <property type="project" value="UniProtKB-KW"/>
</dbReference>
<sequence length="275" mass="32087">MHLCDAPPLFHKNRRVMKLLKMIDAHIHLDHYNDQEIKDIIERDSSLEALLSVSFDLESSKKNKDLAKIYSKVKPAFGFHPEQTPPTEKQMDELFSWIKSHQNDMVAVGEVGLPYYLGKEQKLTTVQRSQYIELLEAFIKLSKELEKPIVLHAVYEDAPIVCDLLERYSVPKAHFHWFKGDSKTILRMTENGYYISVTPDVLYEEEIQQLVQTYPLQQIMVETDGPWPFEGPFTGKMTHPSMMKESIKTISEIKKLSMDEVYHHVFYNTKSFFSI</sequence>
<proteinExistence type="inferred from homology"/>
<keyword evidence="2" id="KW-0479">Metal-binding</keyword>
<dbReference type="PIRSF" id="PIRSF005902">
    <property type="entry name" value="DNase_TatD"/>
    <property type="match status" value="1"/>
</dbReference>
<dbReference type="InterPro" id="IPR001130">
    <property type="entry name" value="TatD-like"/>
</dbReference>
<keyword evidence="3 4" id="KW-0378">Hydrolase</keyword>
<evidence type="ECO:0000313" key="4">
    <source>
        <dbReference type="EMBL" id="CAH2714685.1"/>
    </source>
</evidence>
<dbReference type="InterPro" id="IPR018228">
    <property type="entry name" value="DNase_TatD-rel_CS"/>
</dbReference>
<protein>
    <submittedName>
        <fullName evidence="4">Metal-dependent hydrolase YcfH</fullName>
        <ecNumber evidence="4">3.1.-.-</ecNumber>
    </submittedName>
</protein>
<dbReference type="InterPro" id="IPR032466">
    <property type="entry name" value="Metal_Hydrolase"/>
</dbReference>
<dbReference type="PROSITE" id="PS01137">
    <property type="entry name" value="TATD_1"/>
    <property type="match status" value="1"/>
</dbReference>
<dbReference type="CDD" id="cd01310">
    <property type="entry name" value="TatD_DNAse"/>
    <property type="match status" value="1"/>
</dbReference>